<gene>
    <name evidence="2" type="ORF">MEDL_65600</name>
</gene>
<feature type="transmembrane region" description="Helical" evidence="1">
    <location>
        <begin position="91"/>
        <end position="116"/>
    </location>
</feature>
<keyword evidence="1" id="KW-0812">Transmembrane</keyword>
<name>A0A8S3V7N1_MYTED</name>
<evidence type="ECO:0000313" key="3">
    <source>
        <dbReference type="Proteomes" id="UP000683360"/>
    </source>
</evidence>
<proteinExistence type="predicted"/>
<organism evidence="2 3">
    <name type="scientific">Mytilus edulis</name>
    <name type="common">Blue mussel</name>
    <dbReference type="NCBI Taxonomy" id="6550"/>
    <lineage>
        <taxon>Eukaryota</taxon>
        <taxon>Metazoa</taxon>
        <taxon>Spiralia</taxon>
        <taxon>Lophotrochozoa</taxon>
        <taxon>Mollusca</taxon>
        <taxon>Bivalvia</taxon>
        <taxon>Autobranchia</taxon>
        <taxon>Pteriomorphia</taxon>
        <taxon>Mytilida</taxon>
        <taxon>Mytiloidea</taxon>
        <taxon>Mytilidae</taxon>
        <taxon>Mytilinae</taxon>
        <taxon>Mytilus</taxon>
    </lineage>
</organism>
<keyword evidence="1" id="KW-0472">Membrane</keyword>
<protein>
    <submittedName>
        <fullName evidence="2">Uncharacterized protein</fullName>
    </submittedName>
</protein>
<comment type="caution">
    <text evidence="2">The sequence shown here is derived from an EMBL/GenBank/DDBJ whole genome shotgun (WGS) entry which is preliminary data.</text>
</comment>
<sequence length="196" mass="22241">MFGNSTENIALNATTDIYNDLFGGTTNTSYHDMFNGTTNTSYHDMFNGTTNTSYHDIINETTNTSYSANMTTTTEYGYHSTTEQPDSHKDLIWILPAVLGIVCFLVGVACVLFYTIKYCEICILRFLYKYCGCCSPPTEKGQKTRQSYTELQEREDITDEIDAMYMKDVIESASSFGTIDRLDDDDELFSQEKEKS</sequence>
<dbReference type="OrthoDB" id="6079295at2759"/>
<accession>A0A8S3V7N1</accession>
<dbReference type="Proteomes" id="UP000683360">
    <property type="component" value="Unassembled WGS sequence"/>
</dbReference>
<evidence type="ECO:0000256" key="1">
    <source>
        <dbReference type="SAM" id="Phobius"/>
    </source>
</evidence>
<dbReference type="EMBL" id="CAJPWZ010003219">
    <property type="protein sequence ID" value="CAG2254111.1"/>
    <property type="molecule type" value="Genomic_DNA"/>
</dbReference>
<reference evidence="2" key="1">
    <citation type="submission" date="2021-03" db="EMBL/GenBank/DDBJ databases">
        <authorList>
            <person name="Bekaert M."/>
        </authorList>
    </citation>
    <scope>NUCLEOTIDE SEQUENCE</scope>
</reference>
<evidence type="ECO:0000313" key="2">
    <source>
        <dbReference type="EMBL" id="CAG2254111.1"/>
    </source>
</evidence>
<dbReference type="AlphaFoldDB" id="A0A8S3V7N1"/>
<keyword evidence="3" id="KW-1185">Reference proteome</keyword>
<keyword evidence="1" id="KW-1133">Transmembrane helix</keyword>